<evidence type="ECO:0000313" key="11">
    <source>
        <dbReference type="EMBL" id="PQJ09897.1"/>
    </source>
</evidence>
<evidence type="ECO:0000256" key="5">
    <source>
        <dbReference type="ARBA" id="ARBA00022692"/>
    </source>
</evidence>
<comment type="similarity">
    <text evidence="2 9">Belongs to the membrane-bound acyltransferase family.</text>
</comment>
<evidence type="ECO:0000256" key="9">
    <source>
        <dbReference type="PIRNR" id="PIRNR016636"/>
    </source>
</evidence>
<dbReference type="InterPro" id="IPR024194">
    <property type="entry name" value="Ac/AlaTfrase_AlgI/DltB"/>
</dbReference>
<dbReference type="PIRSF" id="PIRSF016636">
    <property type="entry name" value="AlgI_DltB"/>
    <property type="match status" value="1"/>
</dbReference>
<evidence type="ECO:0000256" key="4">
    <source>
        <dbReference type="ARBA" id="ARBA00022679"/>
    </source>
</evidence>
<feature type="transmembrane region" description="Helical" evidence="10">
    <location>
        <begin position="167"/>
        <end position="186"/>
    </location>
</feature>
<dbReference type="PANTHER" id="PTHR13285:SF23">
    <property type="entry name" value="TEICHOIC ACID D-ALANYLTRANSFERASE"/>
    <property type="match status" value="1"/>
</dbReference>
<keyword evidence="6 10" id="KW-1133">Transmembrane helix</keyword>
<sequence>MPTLDTQAFLHQFLYDAKNPLLFNNGFFVYFFAVFISLYFMFRNYNTARSFIVSIFSLYFFYKASGWFVGLVLLSAVIDYALSNLIYTRQKISSKKALLALSIIGNLGMLFYFKYTNFFLAFSNQFFATGISPLNILLPVGISFYTFENISYTIDVYRGEFAPEKKFINYLLFLSFFPKLMMGPIVRAKDFIPQLHKPYEITQFDFAKGFYLIVSGLFKKLVISDYLTLNLVNYIFDDPARHTGLECLVALFAYAIVIYCDFSGYSDVAIGIARWLGITIPPNFLSPYQSKSITEFWRRWHISLSSWLKDYLYIFWLGGNRKGKFRTYIHLFITMLLGGFWHGANWTFIVWGAMHGTALVIHKIWMEIADGFIKRFDTNFIYNFFAQLLTFLFVCFCWIFFKAINFNIAKDMIHQIVYNFDINVWREFFENYHNVIYLMLLGYVIHMIPDNLPERIIPRLQKAPLVAYIAVFVVFLFVYAQFKSSTPVMPIYLQF</sequence>
<keyword evidence="5 10" id="KW-0812">Transmembrane</keyword>
<dbReference type="PANTHER" id="PTHR13285">
    <property type="entry name" value="ACYLTRANSFERASE"/>
    <property type="match status" value="1"/>
</dbReference>
<dbReference type="GO" id="GO:0005886">
    <property type="term" value="C:plasma membrane"/>
    <property type="evidence" value="ECO:0007669"/>
    <property type="project" value="UniProtKB-SubCell"/>
</dbReference>
<keyword evidence="8 9" id="KW-0012">Acyltransferase</keyword>
<feature type="transmembrane region" description="Helical" evidence="10">
    <location>
        <begin position="127"/>
        <end position="147"/>
    </location>
</feature>
<feature type="transmembrane region" description="Helical" evidence="10">
    <location>
        <begin position="97"/>
        <end position="115"/>
    </location>
</feature>
<comment type="caution">
    <text evidence="11">The sequence shown here is derived from an EMBL/GenBank/DDBJ whole genome shotgun (WGS) entry which is preliminary data.</text>
</comment>
<dbReference type="Pfam" id="PF03062">
    <property type="entry name" value="MBOAT"/>
    <property type="match status" value="1"/>
</dbReference>
<name>A0A2S7STG7_9BACT</name>
<keyword evidence="3 9" id="KW-1003">Cell membrane</keyword>
<dbReference type="InterPro" id="IPR051085">
    <property type="entry name" value="MB_O-acyltransferase"/>
</dbReference>
<evidence type="ECO:0000256" key="10">
    <source>
        <dbReference type="SAM" id="Phobius"/>
    </source>
</evidence>
<dbReference type="AlphaFoldDB" id="A0A2S7STG7"/>
<comment type="subcellular location">
    <subcellularLocation>
        <location evidence="1">Cell membrane</location>
        <topology evidence="1">Multi-pass membrane protein</topology>
    </subcellularLocation>
</comment>
<dbReference type="Proteomes" id="UP000239872">
    <property type="component" value="Unassembled WGS sequence"/>
</dbReference>
<reference evidence="11 12" key="1">
    <citation type="submission" date="2018-01" db="EMBL/GenBank/DDBJ databases">
        <title>A novel member of the phylum Bacteroidetes isolated from glacier ice.</title>
        <authorList>
            <person name="Liu Q."/>
            <person name="Xin Y.-H."/>
        </authorList>
    </citation>
    <scope>NUCLEOTIDE SEQUENCE [LARGE SCALE GENOMIC DNA]</scope>
    <source>
        <strain evidence="11 12">RB1R16</strain>
    </source>
</reference>
<protein>
    <submittedName>
        <fullName evidence="11">MBOAT family protein</fullName>
    </submittedName>
</protein>
<evidence type="ECO:0000256" key="3">
    <source>
        <dbReference type="ARBA" id="ARBA00022475"/>
    </source>
</evidence>
<dbReference type="PIRSF" id="PIRSF500217">
    <property type="entry name" value="AlgI"/>
    <property type="match status" value="1"/>
</dbReference>
<keyword evidence="4 9" id="KW-0808">Transferase</keyword>
<evidence type="ECO:0000313" key="12">
    <source>
        <dbReference type="Proteomes" id="UP000239872"/>
    </source>
</evidence>
<evidence type="ECO:0000256" key="7">
    <source>
        <dbReference type="ARBA" id="ARBA00023136"/>
    </source>
</evidence>
<proteinExistence type="inferred from homology"/>
<dbReference type="InterPro" id="IPR004299">
    <property type="entry name" value="MBOAT_fam"/>
</dbReference>
<evidence type="ECO:0000256" key="8">
    <source>
        <dbReference type="ARBA" id="ARBA00023315"/>
    </source>
</evidence>
<evidence type="ECO:0000256" key="1">
    <source>
        <dbReference type="ARBA" id="ARBA00004651"/>
    </source>
</evidence>
<dbReference type="OrthoDB" id="9805788at2"/>
<keyword evidence="7 9" id="KW-0472">Membrane</keyword>
<dbReference type="GO" id="GO:0016746">
    <property type="term" value="F:acyltransferase activity"/>
    <property type="evidence" value="ECO:0007669"/>
    <property type="project" value="UniProtKB-KW"/>
</dbReference>
<feature type="transmembrane region" description="Helical" evidence="10">
    <location>
        <begin position="325"/>
        <end position="342"/>
    </location>
</feature>
<organism evidence="11 12">
    <name type="scientific">Flavipsychrobacter stenotrophus</name>
    <dbReference type="NCBI Taxonomy" id="2077091"/>
    <lineage>
        <taxon>Bacteria</taxon>
        <taxon>Pseudomonadati</taxon>
        <taxon>Bacteroidota</taxon>
        <taxon>Chitinophagia</taxon>
        <taxon>Chitinophagales</taxon>
        <taxon>Chitinophagaceae</taxon>
        <taxon>Flavipsychrobacter</taxon>
    </lineage>
</organism>
<dbReference type="EMBL" id="PPSL01000005">
    <property type="protein sequence ID" value="PQJ09897.1"/>
    <property type="molecule type" value="Genomic_DNA"/>
</dbReference>
<feature type="transmembrane region" description="Helical" evidence="10">
    <location>
        <begin position="380"/>
        <end position="401"/>
    </location>
</feature>
<dbReference type="InterPro" id="IPR028362">
    <property type="entry name" value="AlgI"/>
</dbReference>
<evidence type="ECO:0000256" key="6">
    <source>
        <dbReference type="ARBA" id="ARBA00022989"/>
    </source>
</evidence>
<feature type="transmembrane region" description="Helical" evidence="10">
    <location>
        <begin position="51"/>
        <end position="77"/>
    </location>
</feature>
<feature type="transmembrane region" description="Helical" evidence="10">
    <location>
        <begin position="465"/>
        <end position="482"/>
    </location>
</feature>
<gene>
    <name evidence="11" type="ORF">CJD36_016645</name>
</gene>
<dbReference type="GO" id="GO:0042121">
    <property type="term" value="P:alginic acid biosynthetic process"/>
    <property type="evidence" value="ECO:0007669"/>
    <property type="project" value="InterPro"/>
</dbReference>
<keyword evidence="12" id="KW-1185">Reference proteome</keyword>
<evidence type="ECO:0000256" key="2">
    <source>
        <dbReference type="ARBA" id="ARBA00010323"/>
    </source>
</evidence>
<feature type="transmembrane region" description="Helical" evidence="10">
    <location>
        <begin position="20"/>
        <end position="42"/>
    </location>
</feature>
<accession>A0A2S7STG7</accession>